<evidence type="ECO:0008006" key="3">
    <source>
        <dbReference type="Google" id="ProtNLM"/>
    </source>
</evidence>
<organism evidence="1 2">
    <name type="scientific">Tegillarca granosa</name>
    <name type="common">Malaysian cockle</name>
    <name type="synonym">Anadara granosa</name>
    <dbReference type="NCBI Taxonomy" id="220873"/>
    <lineage>
        <taxon>Eukaryota</taxon>
        <taxon>Metazoa</taxon>
        <taxon>Spiralia</taxon>
        <taxon>Lophotrochozoa</taxon>
        <taxon>Mollusca</taxon>
        <taxon>Bivalvia</taxon>
        <taxon>Autobranchia</taxon>
        <taxon>Pteriomorphia</taxon>
        <taxon>Arcoida</taxon>
        <taxon>Arcoidea</taxon>
        <taxon>Arcidae</taxon>
        <taxon>Tegillarca</taxon>
    </lineage>
</organism>
<keyword evidence="2" id="KW-1185">Reference proteome</keyword>
<comment type="caution">
    <text evidence="1">The sequence shown here is derived from an EMBL/GenBank/DDBJ whole genome shotgun (WGS) entry which is preliminary data.</text>
</comment>
<dbReference type="Proteomes" id="UP001217089">
    <property type="component" value="Unassembled WGS sequence"/>
</dbReference>
<sequence>MVNYIFDVSWEDDFRFSIIDLMEEEKIKNNDQTISQTEWITCYTLNWLQDCQIYYTLNIIDTPGFGDTRGIERDQKVVEQIRELFTLSGDQGIATLDGICFVTQAPLARLTAPHTYIIDSILSIFGRDITENIFGLITFADGKKPPVVDALKTADVPIVKTFAFNNSAIFEENKNIPSDSFSPMFWNMGKASFSSFFKYLTGKKSVSLQLTSEVLEERKQLETLVEGLRPQINEGLSVIETLRQETAILKKHECDIRENKDFTYTVNKTCQRKVDLQPGIHVTNCLICNRTCHENCRIADDAKKNKCSAMKNGTCTICPQYCSWQEHKNNSYKFEFYTEKVKSTYKELQARYNTAQSGASKQKQIVHEIRQQVMINEKSVQCMIEKMRVTINKISSIALKPNPLNSVQYIDLLIDAERREAKQGYRSRMQTLHKFRDNALLLQNVPDRNYKPFGDIAEYMGEKGKSETNTKGEGLKQKIINLFK</sequence>
<dbReference type="SUPFAM" id="SSF52540">
    <property type="entry name" value="P-loop containing nucleoside triphosphate hydrolases"/>
    <property type="match status" value="1"/>
</dbReference>
<dbReference type="InterPro" id="IPR027417">
    <property type="entry name" value="P-loop_NTPase"/>
</dbReference>
<dbReference type="PANTHER" id="PTHR32046">
    <property type="entry name" value="G DOMAIN-CONTAINING PROTEIN"/>
    <property type="match status" value="1"/>
</dbReference>
<protein>
    <recommendedName>
        <fullName evidence="3">AIG1-type G domain-containing protein</fullName>
    </recommendedName>
</protein>
<evidence type="ECO:0000313" key="2">
    <source>
        <dbReference type="Proteomes" id="UP001217089"/>
    </source>
</evidence>
<proteinExistence type="predicted"/>
<dbReference type="PANTHER" id="PTHR32046:SF14">
    <property type="match status" value="1"/>
</dbReference>
<reference evidence="1 2" key="1">
    <citation type="submission" date="2022-12" db="EMBL/GenBank/DDBJ databases">
        <title>Chromosome-level genome of Tegillarca granosa.</title>
        <authorList>
            <person name="Kim J."/>
        </authorList>
    </citation>
    <scope>NUCLEOTIDE SEQUENCE [LARGE SCALE GENOMIC DNA]</scope>
    <source>
        <strain evidence="1">Teg-2019</strain>
        <tissue evidence="1">Adductor muscle</tissue>
    </source>
</reference>
<gene>
    <name evidence="1" type="ORF">KUTeg_014917</name>
</gene>
<name>A0ABQ9ENM1_TEGGR</name>
<dbReference type="Gene3D" id="3.40.50.300">
    <property type="entry name" value="P-loop containing nucleotide triphosphate hydrolases"/>
    <property type="match status" value="1"/>
</dbReference>
<dbReference type="EMBL" id="JARBDR010000793">
    <property type="protein sequence ID" value="KAJ8306833.1"/>
    <property type="molecule type" value="Genomic_DNA"/>
</dbReference>
<accession>A0ABQ9ENM1</accession>
<evidence type="ECO:0000313" key="1">
    <source>
        <dbReference type="EMBL" id="KAJ8306833.1"/>
    </source>
</evidence>